<dbReference type="Proteomes" id="UP001163321">
    <property type="component" value="Chromosome 1"/>
</dbReference>
<evidence type="ECO:0000313" key="2">
    <source>
        <dbReference type="Proteomes" id="UP001163321"/>
    </source>
</evidence>
<evidence type="ECO:0000313" key="1">
    <source>
        <dbReference type="EMBL" id="KAI9923291.1"/>
    </source>
</evidence>
<organism evidence="1 2">
    <name type="scientific">Peronosclerospora sorghi</name>
    <dbReference type="NCBI Taxonomy" id="230839"/>
    <lineage>
        <taxon>Eukaryota</taxon>
        <taxon>Sar</taxon>
        <taxon>Stramenopiles</taxon>
        <taxon>Oomycota</taxon>
        <taxon>Peronosporomycetes</taxon>
        <taxon>Peronosporales</taxon>
        <taxon>Peronosporaceae</taxon>
        <taxon>Peronosclerospora</taxon>
    </lineage>
</organism>
<protein>
    <submittedName>
        <fullName evidence="1">Uncharacterized protein</fullName>
    </submittedName>
</protein>
<dbReference type="EMBL" id="CM047580">
    <property type="protein sequence ID" value="KAI9923291.1"/>
    <property type="molecule type" value="Genomic_DNA"/>
</dbReference>
<proteinExistence type="predicted"/>
<comment type="caution">
    <text evidence="1">The sequence shown here is derived from an EMBL/GenBank/DDBJ whole genome shotgun (WGS) entry which is preliminary data.</text>
</comment>
<gene>
    <name evidence="1" type="ORF">PsorP6_002251</name>
</gene>
<keyword evidence="2" id="KW-1185">Reference proteome</keyword>
<reference evidence="1 2" key="1">
    <citation type="journal article" date="2022" name="bioRxiv">
        <title>The genome of the oomycete Peronosclerospora sorghi, a cosmopolitan pathogen of maize and sorghum, is inflated with dispersed pseudogenes.</title>
        <authorList>
            <person name="Fletcher K."/>
            <person name="Martin F."/>
            <person name="Isakeit T."/>
            <person name="Cavanaugh K."/>
            <person name="Magill C."/>
            <person name="Michelmore R."/>
        </authorList>
    </citation>
    <scope>NUCLEOTIDE SEQUENCE [LARGE SCALE GENOMIC DNA]</scope>
    <source>
        <strain evidence="1">P6</strain>
    </source>
</reference>
<accession>A0ACC0WYG8</accession>
<sequence length="104" mass="11758">MTTRTSEKTSSEEFGPGQLQLIKSSEQPSSDVSRLFPLKLYMKGTMYNLVNSEVVSDEGHILLTFYFNLHVEFRATVIGYQALQKSVVELIRMARSLAVLELIV</sequence>
<name>A0ACC0WYG8_9STRA</name>